<evidence type="ECO:0000256" key="5">
    <source>
        <dbReference type="ARBA" id="ARBA00010810"/>
    </source>
</evidence>
<dbReference type="Pfam" id="PF21436">
    <property type="entry name" value="STT3-PglB_core"/>
    <property type="match status" value="1"/>
</dbReference>
<feature type="domain" description="Oligosaccharyl transferase STT3 N-terminal" evidence="18">
    <location>
        <begin position="8"/>
        <end position="250"/>
    </location>
</feature>
<name>A0ABN9XNG5_9DINO</name>
<keyword evidence="7" id="KW-0328">Glycosyltransferase</keyword>
<reference evidence="20" key="1">
    <citation type="submission" date="2023-10" db="EMBL/GenBank/DDBJ databases">
        <authorList>
            <person name="Chen Y."/>
            <person name="Shah S."/>
            <person name="Dougan E. K."/>
            <person name="Thang M."/>
            <person name="Chan C."/>
        </authorList>
    </citation>
    <scope>NUCLEOTIDE SEQUENCE [LARGE SCALE GENOMIC DNA]</scope>
</reference>
<evidence type="ECO:0000256" key="12">
    <source>
        <dbReference type="ARBA" id="ARBA00022989"/>
    </source>
</evidence>
<keyword evidence="9 16" id="KW-0812">Transmembrane</keyword>
<keyword evidence="12 16" id="KW-1133">Transmembrane helix</keyword>
<evidence type="ECO:0000256" key="15">
    <source>
        <dbReference type="ARBA" id="ARBA00048829"/>
    </source>
</evidence>
<comment type="cofactor">
    <cofactor evidence="2">
        <name>Mg(2+)</name>
        <dbReference type="ChEBI" id="CHEBI:18420"/>
    </cofactor>
</comment>
<gene>
    <name evidence="20" type="ORF">PCOR1329_LOCUS78395</name>
</gene>
<evidence type="ECO:0000313" key="20">
    <source>
        <dbReference type="EMBL" id="CAK0901455.1"/>
    </source>
</evidence>
<dbReference type="Proteomes" id="UP001189429">
    <property type="component" value="Unassembled WGS sequence"/>
</dbReference>
<dbReference type="Pfam" id="PF02516">
    <property type="entry name" value="STT3"/>
    <property type="match status" value="1"/>
</dbReference>
<evidence type="ECO:0000256" key="6">
    <source>
        <dbReference type="ARBA" id="ARBA00012605"/>
    </source>
</evidence>
<dbReference type="InterPro" id="IPR048999">
    <property type="entry name" value="STT3-PglB_core"/>
</dbReference>
<dbReference type="EC" id="2.4.99.18" evidence="6"/>
<feature type="transmembrane region" description="Helical" evidence="16">
    <location>
        <begin position="191"/>
        <end position="209"/>
    </location>
</feature>
<evidence type="ECO:0000256" key="3">
    <source>
        <dbReference type="ARBA" id="ARBA00004127"/>
    </source>
</evidence>
<comment type="catalytic activity">
    <reaction evidence="15">
        <text>a di-trans,poly-cis-dolichyl diphosphooligosaccharide + L-asparaginyl-[protein] = N(4)-(oligosaccharide-(1-&gt;4)-N-acetyl-beta-D-glucosaminyl-(1-&gt;4)-N-acetyl-beta-D-glucosaminyl)-L-asparaginyl-[protein] + a di-trans,poly-cis-dolichyl diphosphate + H(+)</text>
        <dbReference type="Rhea" id="RHEA:22980"/>
        <dbReference type="Rhea" id="RHEA-COMP:12804"/>
        <dbReference type="Rhea" id="RHEA-COMP:12805"/>
        <dbReference type="Rhea" id="RHEA-COMP:19506"/>
        <dbReference type="Rhea" id="RHEA-COMP:19509"/>
        <dbReference type="ChEBI" id="CHEBI:15378"/>
        <dbReference type="ChEBI" id="CHEBI:50347"/>
        <dbReference type="ChEBI" id="CHEBI:57497"/>
        <dbReference type="ChEBI" id="CHEBI:57570"/>
        <dbReference type="ChEBI" id="CHEBI:132529"/>
        <dbReference type="EC" id="2.4.99.18"/>
    </reaction>
</comment>
<organism evidence="20 21">
    <name type="scientific">Prorocentrum cordatum</name>
    <dbReference type="NCBI Taxonomy" id="2364126"/>
    <lineage>
        <taxon>Eukaryota</taxon>
        <taxon>Sar</taxon>
        <taxon>Alveolata</taxon>
        <taxon>Dinophyceae</taxon>
        <taxon>Prorocentrales</taxon>
        <taxon>Prorocentraceae</taxon>
        <taxon>Prorocentrum</taxon>
    </lineage>
</organism>
<keyword evidence="8" id="KW-0808">Transferase</keyword>
<dbReference type="PANTHER" id="PTHR13872">
    <property type="entry name" value="DOLICHYL-DIPHOSPHOOLIGOSACCHARIDE--PROTEIN GLYCOSYLTRANSFERASE SUBUNIT"/>
    <property type="match status" value="1"/>
</dbReference>
<dbReference type="EMBL" id="CAUYUJ010020931">
    <property type="protein sequence ID" value="CAK0901455.1"/>
    <property type="molecule type" value="Genomic_DNA"/>
</dbReference>
<evidence type="ECO:0000256" key="16">
    <source>
        <dbReference type="SAM" id="Phobius"/>
    </source>
</evidence>
<dbReference type="Gene3D" id="3.40.50.12610">
    <property type="match status" value="1"/>
</dbReference>
<comment type="subcellular location">
    <subcellularLocation>
        <location evidence="3">Endomembrane system</location>
        <topology evidence="3">Multi-pass membrane protein</topology>
    </subcellularLocation>
</comment>
<feature type="signal peptide" evidence="17">
    <location>
        <begin position="1"/>
        <end position="21"/>
    </location>
</feature>
<feature type="transmembrane region" description="Helical" evidence="16">
    <location>
        <begin position="94"/>
        <end position="113"/>
    </location>
</feature>
<evidence type="ECO:0000259" key="18">
    <source>
        <dbReference type="Pfam" id="PF02516"/>
    </source>
</evidence>
<sequence length="658" mass="73202">MTGPWMSAIATFFLAMTAAECSESTGVGVVAAFVFAGIPAHLMRSMAGEFDNEAHAMMWFCATFYFWCRSLRTIRSWPWALLAAACYGCSVATWGGYIFVNNLIGLHAAVLVVQGKFNSGAHRAYSLWYVLGTAAATFVPVVGWTPLKSLEQAPAALVFFVYQLLELCDMYRRRQKKGMQGWEFFLFRARVFAGMFAGALVVCLILHQMNYFSPLSSRIRALFLRHQRTGNPLVDSVAEHQPSNASSYETYLGASRHFAVVGLLLCWHQRTPAKSFPFIFAWVAYTMLAAYPVGIVYDWCLEQLVGLACGPRPARAQPAPPPRTGGMGSILAVLWKIWPQAAADAAGLPQLLREKERFAHDFPEKNRMVRAAIAGVLVACSLPTLLAYRSDWVEFCEEISHSFAGPGLVFQARGGTLVTDKYVGYEWLVNNTPADSRVLSWWDYGYQITGIGNRTSVADGNTWNHEHIATIGRILSAPEKKSYNTMRHLADYVLVHAGHQETDLRISTHFARIGNSIFPDICGDADPTCTKYGFLAGGQPSRMMAKSFVYKAVKHGQDGVQLNPNLFKEVHETKYGMIRIFQVLNVSQESKDWVADPANRKCDAPGSWYCVGQYPPALAPLIAMRKDFAQLEDFNKKGEKSAYTKMIEARARKGLAEE</sequence>
<evidence type="ECO:0000256" key="7">
    <source>
        <dbReference type="ARBA" id="ARBA00022676"/>
    </source>
</evidence>
<evidence type="ECO:0000256" key="9">
    <source>
        <dbReference type="ARBA" id="ARBA00022692"/>
    </source>
</evidence>
<proteinExistence type="inferred from homology"/>
<evidence type="ECO:0000259" key="19">
    <source>
        <dbReference type="Pfam" id="PF21436"/>
    </source>
</evidence>
<dbReference type="PANTHER" id="PTHR13872:SF1">
    <property type="entry name" value="DOLICHYL-DIPHOSPHOOLIGOSACCHARIDE--PROTEIN GLYCOSYLTRANSFERASE SUBUNIT STT3B"/>
    <property type="match status" value="1"/>
</dbReference>
<protein>
    <recommendedName>
        <fullName evidence="6">dolichyl-diphosphooligosaccharide--protein glycotransferase</fullName>
        <ecNumber evidence="6">2.4.99.18</ecNumber>
    </recommendedName>
</protein>
<feature type="domain" description="STT3/PglB/AglB core" evidence="19">
    <location>
        <begin position="436"/>
        <end position="496"/>
    </location>
</feature>
<keyword evidence="21" id="KW-1185">Reference proteome</keyword>
<evidence type="ECO:0000256" key="2">
    <source>
        <dbReference type="ARBA" id="ARBA00001946"/>
    </source>
</evidence>
<evidence type="ECO:0000256" key="11">
    <source>
        <dbReference type="ARBA" id="ARBA00022842"/>
    </source>
</evidence>
<keyword evidence="17" id="KW-0732">Signal</keyword>
<evidence type="ECO:0000313" key="21">
    <source>
        <dbReference type="Proteomes" id="UP001189429"/>
    </source>
</evidence>
<comment type="pathway">
    <text evidence="4">Protein modification; protein glycosylation.</text>
</comment>
<keyword evidence="11" id="KW-0460">Magnesium</keyword>
<comment type="cofactor">
    <cofactor evidence="1">
        <name>Mn(2+)</name>
        <dbReference type="ChEBI" id="CHEBI:29035"/>
    </cofactor>
</comment>
<keyword evidence="14" id="KW-0464">Manganese</keyword>
<evidence type="ECO:0000256" key="10">
    <source>
        <dbReference type="ARBA" id="ARBA00022723"/>
    </source>
</evidence>
<accession>A0ABN9XNG5</accession>
<keyword evidence="13 16" id="KW-0472">Membrane</keyword>
<comment type="similarity">
    <text evidence="5">Belongs to the STT3 family.</text>
</comment>
<evidence type="ECO:0000256" key="4">
    <source>
        <dbReference type="ARBA" id="ARBA00004922"/>
    </source>
</evidence>
<dbReference type="InterPro" id="IPR048307">
    <property type="entry name" value="STT3_N"/>
</dbReference>
<feature type="transmembrane region" description="Helical" evidence="16">
    <location>
        <begin position="279"/>
        <end position="299"/>
    </location>
</feature>
<evidence type="ECO:0000256" key="13">
    <source>
        <dbReference type="ARBA" id="ARBA00023136"/>
    </source>
</evidence>
<keyword evidence="10" id="KW-0479">Metal-binding</keyword>
<comment type="caution">
    <text evidence="20">The sequence shown here is derived from an EMBL/GenBank/DDBJ whole genome shotgun (WGS) entry which is preliminary data.</text>
</comment>
<feature type="chain" id="PRO_5047360037" description="dolichyl-diphosphooligosaccharide--protein glycotransferase" evidence="17">
    <location>
        <begin position="22"/>
        <end position="658"/>
    </location>
</feature>
<dbReference type="InterPro" id="IPR003674">
    <property type="entry name" value="Oligo_trans_STT3"/>
</dbReference>
<evidence type="ECO:0000256" key="8">
    <source>
        <dbReference type="ARBA" id="ARBA00022679"/>
    </source>
</evidence>
<feature type="transmembrane region" description="Helical" evidence="16">
    <location>
        <begin position="29"/>
        <end position="47"/>
    </location>
</feature>
<evidence type="ECO:0000256" key="17">
    <source>
        <dbReference type="SAM" id="SignalP"/>
    </source>
</evidence>
<evidence type="ECO:0000256" key="1">
    <source>
        <dbReference type="ARBA" id="ARBA00001936"/>
    </source>
</evidence>
<feature type="transmembrane region" description="Helical" evidence="16">
    <location>
        <begin position="125"/>
        <end position="147"/>
    </location>
</feature>
<evidence type="ECO:0000256" key="14">
    <source>
        <dbReference type="ARBA" id="ARBA00023211"/>
    </source>
</evidence>